<name>A0ABD7F479_9GAMM</name>
<organism evidence="1 3">
    <name type="scientific">Acinetobacter septicus</name>
    <dbReference type="NCBI Taxonomy" id="465797"/>
    <lineage>
        <taxon>Bacteria</taxon>
        <taxon>Pseudomonadati</taxon>
        <taxon>Pseudomonadota</taxon>
        <taxon>Gammaproteobacteria</taxon>
        <taxon>Moraxellales</taxon>
        <taxon>Moraxellaceae</taxon>
        <taxon>Acinetobacter</taxon>
    </lineage>
</organism>
<dbReference type="EMBL" id="CP079898">
    <property type="protein sequence ID" value="QXZ23201.1"/>
    <property type="molecule type" value="Genomic_DNA"/>
</dbReference>
<dbReference type="Proteomes" id="UP000827069">
    <property type="component" value="Chromosome"/>
</dbReference>
<sequence length="89" mass="10655">MILPEQLLEKFLVFNCNAGFAVKGTSKGLQLSRKNQKSLFISHKGEMNKEAQERYQLMLKLWFRDGRKFMDDLNTEVRRIYRMVARWLI</sequence>
<protein>
    <submittedName>
        <fullName evidence="1">Uncharacterized protein</fullName>
    </submittedName>
</protein>
<keyword evidence="3" id="KW-1185">Reference proteome</keyword>
<evidence type="ECO:0000313" key="2">
    <source>
        <dbReference type="EMBL" id="QXZ23248.1"/>
    </source>
</evidence>
<evidence type="ECO:0000313" key="1">
    <source>
        <dbReference type="EMBL" id="QXZ23201.1"/>
    </source>
</evidence>
<reference evidence="1 3" key="1">
    <citation type="submission" date="2021-07" db="EMBL/GenBank/DDBJ databases">
        <title>FDA dAtabase for Regulatory Grade micrObial Sequences (FDA-ARGOS): Supporting development and validation of Infectious Disease Dx tests.</title>
        <authorList>
            <person name="Sproer C."/>
            <person name="Gronow S."/>
            <person name="Severitt S."/>
            <person name="Schroder I."/>
            <person name="Tallon L."/>
            <person name="Sadzewicz L."/>
            <person name="Zhao X."/>
            <person name="Boylan J."/>
            <person name="Ott S."/>
            <person name="Bowen H."/>
            <person name="Vavikolanu K."/>
            <person name="Mehta A."/>
            <person name="Aluvathingal J."/>
            <person name="Nadendla S."/>
            <person name="Lowell S."/>
            <person name="Myers T."/>
            <person name="Yan Y."/>
        </authorList>
    </citation>
    <scope>NUCLEOTIDE SEQUENCE [LARGE SCALE GENOMIC DNA]</scope>
    <source>
        <strain evidence="1 3">FDAARGOS_1401</strain>
    </source>
</reference>
<dbReference type="AlphaFoldDB" id="A0ABD7F479"/>
<dbReference type="RefSeq" id="WP_005003542.1">
    <property type="nucleotide sequence ID" value="NZ_CP079898.1"/>
</dbReference>
<dbReference type="EMBL" id="CP079898">
    <property type="protein sequence ID" value="QXZ23248.1"/>
    <property type="molecule type" value="Genomic_DNA"/>
</dbReference>
<gene>
    <name evidence="2" type="ORF">I6L31_00085</name>
    <name evidence="1" type="ORF">I6L31_16295</name>
</gene>
<evidence type="ECO:0000313" key="3">
    <source>
        <dbReference type="Proteomes" id="UP000827069"/>
    </source>
</evidence>
<proteinExistence type="predicted"/>
<accession>A0ABD7F479</accession>